<evidence type="ECO:0000256" key="2">
    <source>
        <dbReference type="ARBA" id="ARBA00022801"/>
    </source>
</evidence>
<dbReference type="SUPFAM" id="SSF49899">
    <property type="entry name" value="Concanavalin A-like lectins/glucanases"/>
    <property type="match status" value="1"/>
</dbReference>
<evidence type="ECO:0000313" key="6">
    <source>
        <dbReference type="Proteomes" id="UP001168877"/>
    </source>
</evidence>
<dbReference type="InterPro" id="IPR013148">
    <property type="entry name" value="Glyco_hydro_32_N"/>
</dbReference>
<keyword evidence="6" id="KW-1185">Reference proteome</keyword>
<evidence type="ECO:0000313" key="5">
    <source>
        <dbReference type="EMBL" id="KAK0596566.1"/>
    </source>
</evidence>
<comment type="caution">
    <text evidence="5">The sequence shown here is derived from an EMBL/GenBank/DDBJ whole genome shotgun (WGS) entry which is preliminary data.</text>
</comment>
<evidence type="ECO:0000256" key="1">
    <source>
        <dbReference type="ARBA" id="ARBA00009902"/>
    </source>
</evidence>
<organism evidence="5 6">
    <name type="scientific">Acer saccharum</name>
    <name type="common">Sugar maple</name>
    <dbReference type="NCBI Taxonomy" id="4024"/>
    <lineage>
        <taxon>Eukaryota</taxon>
        <taxon>Viridiplantae</taxon>
        <taxon>Streptophyta</taxon>
        <taxon>Embryophyta</taxon>
        <taxon>Tracheophyta</taxon>
        <taxon>Spermatophyta</taxon>
        <taxon>Magnoliopsida</taxon>
        <taxon>eudicotyledons</taxon>
        <taxon>Gunneridae</taxon>
        <taxon>Pentapetalae</taxon>
        <taxon>rosids</taxon>
        <taxon>malvids</taxon>
        <taxon>Sapindales</taxon>
        <taxon>Sapindaceae</taxon>
        <taxon>Hippocastanoideae</taxon>
        <taxon>Acereae</taxon>
        <taxon>Acer</taxon>
    </lineage>
</organism>
<dbReference type="InterPro" id="IPR023296">
    <property type="entry name" value="Glyco_hydro_beta-prop_sf"/>
</dbReference>
<feature type="domain" description="Glycosyl hydrolase family 32 N-terminal" evidence="4">
    <location>
        <begin position="6"/>
        <end position="95"/>
    </location>
</feature>
<dbReference type="InterPro" id="IPR050551">
    <property type="entry name" value="Fructan_Metab_Enzymes"/>
</dbReference>
<protein>
    <recommendedName>
        <fullName evidence="4">Glycosyl hydrolase family 32 N-terminal domain-containing protein</fullName>
    </recommendedName>
</protein>
<gene>
    <name evidence="5" type="ORF">LWI29_016839</name>
</gene>
<dbReference type="InterPro" id="IPR013320">
    <property type="entry name" value="ConA-like_dom_sf"/>
</dbReference>
<evidence type="ECO:0000259" key="4">
    <source>
        <dbReference type="Pfam" id="PF00251"/>
    </source>
</evidence>
<dbReference type="PANTHER" id="PTHR31953">
    <property type="entry name" value="BETA-FRUCTOFURANOSIDASE, INSOLUBLE ISOENZYME CWINV1-RELATED"/>
    <property type="match status" value="1"/>
</dbReference>
<dbReference type="Proteomes" id="UP001168877">
    <property type="component" value="Unassembled WGS sequence"/>
</dbReference>
<sequence>MSTRGKSVKYVLKNSLEETKHDYYTIGTYDVVKDKYFPDKGMVEGDAGLRYDYGKFYASKTFFDDEKKRRILWGLTNESSSVKDDVLKGWFGIQADVEVSFQVSDLKNVEVIKKKHYNPKLLCSKNSASVRGGLGPFGFLTFASNCLREYTSVFFRIYNHRNKHIVLICSDQSRSFLKKHNDNTTYGAFVDLDPAQEKLTEELGEFLVYICIKL</sequence>
<dbReference type="Pfam" id="PF00251">
    <property type="entry name" value="Glyco_hydro_32N"/>
    <property type="match status" value="1"/>
</dbReference>
<dbReference type="GO" id="GO:0004553">
    <property type="term" value="F:hydrolase activity, hydrolyzing O-glycosyl compounds"/>
    <property type="evidence" value="ECO:0007669"/>
    <property type="project" value="InterPro"/>
</dbReference>
<dbReference type="SMART" id="SM00640">
    <property type="entry name" value="Glyco_32"/>
    <property type="match status" value="1"/>
</dbReference>
<reference evidence="5" key="1">
    <citation type="journal article" date="2022" name="Plant J.">
        <title>Strategies of tolerance reflected in two North American maple genomes.</title>
        <authorList>
            <person name="McEvoy S.L."/>
            <person name="Sezen U.U."/>
            <person name="Trouern-Trend A."/>
            <person name="McMahon S.M."/>
            <person name="Schaberg P.G."/>
            <person name="Yang J."/>
            <person name="Wegrzyn J.L."/>
            <person name="Swenson N.G."/>
        </authorList>
    </citation>
    <scope>NUCLEOTIDE SEQUENCE</scope>
    <source>
        <strain evidence="5">NS2018</strain>
    </source>
</reference>
<dbReference type="AlphaFoldDB" id="A0AA39SEM8"/>
<dbReference type="EMBL" id="JAUESC010000004">
    <property type="protein sequence ID" value="KAK0596566.1"/>
    <property type="molecule type" value="Genomic_DNA"/>
</dbReference>
<dbReference type="SUPFAM" id="SSF75005">
    <property type="entry name" value="Arabinanase/levansucrase/invertase"/>
    <property type="match status" value="1"/>
</dbReference>
<keyword evidence="2" id="KW-0378">Hydrolase</keyword>
<comment type="similarity">
    <text evidence="1">Belongs to the glycosyl hydrolase 32 family.</text>
</comment>
<keyword evidence="3" id="KW-0326">Glycosidase</keyword>
<dbReference type="GO" id="GO:0005975">
    <property type="term" value="P:carbohydrate metabolic process"/>
    <property type="evidence" value="ECO:0007669"/>
    <property type="project" value="InterPro"/>
</dbReference>
<name>A0AA39SEM8_ACESA</name>
<evidence type="ECO:0000256" key="3">
    <source>
        <dbReference type="ARBA" id="ARBA00023295"/>
    </source>
</evidence>
<accession>A0AA39SEM8</accession>
<dbReference type="InterPro" id="IPR001362">
    <property type="entry name" value="Glyco_hydro_32"/>
</dbReference>
<reference evidence="5" key="2">
    <citation type="submission" date="2023-06" db="EMBL/GenBank/DDBJ databases">
        <authorList>
            <person name="Swenson N.G."/>
            <person name="Wegrzyn J.L."/>
            <person name="Mcevoy S.L."/>
        </authorList>
    </citation>
    <scope>NUCLEOTIDE SEQUENCE</scope>
    <source>
        <strain evidence="5">NS2018</strain>
        <tissue evidence="5">Leaf</tissue>
    </source>
</reference>
<proteinExistence type="inferred from homology"/>
<dbReference type="Gene3D" id="2.60.120.560">
    <property type="entry name" value="Exo-inulinase, domain 1"/>
    <property type="match status" value="1"/>
</dbReference>